<dbReference type="Proteomes" id="UP001283361">
    <property type="component" value="Unassembled WGS sequence"/>
</dbReference>
<sequence length="198" mass="21959">MGGPQVEPLNKRVRYDLILWDIPGLCVQVGQSQQDSGQWPCYQAKDWKGTSGVLVITTAQCPLEDTALVRRFTEVVLSYYETIGLLVRSNVARVPQFIISPKHHEVLRSRSATAHHKSPVQPTVSAKASFSRPLRNQIKGKEAPMLLLSHGFNNFFQPQVQVGGRGVLLYGDLSDLRAPQRESVKTHGSGFILESKLG</sequence>
<name>A0AAE1EC54_9GAST</name>
<evidence type="ECO:0000313" key="1">
    <source>
        <dbReference type="EMBL" id="KAK3802096.1"/>
    </source>
</evidence>
<gene>
    <name evidence="1" type="ORF">RRG08_049986</name>
</gene>
<reference evidence="1" key="1">
    <citation type="journal article" date="2023" name="G3 (Bethesda)">
        <title>A reference genome for the long-term kleptoplast-retaining sea slug Elysia crispata morphotype clarki.</title>
        <authorList>
            <person name="Eastman K.E."/>
            <person name="Pendleton A.L."/>
            <person name="Shaikh M.A."/>
            <person name="Suttiyut T."/>
            <person name="Ogas R."/>
            <person name="Tomko P."/>
            <person name="Gavelis G."/>
            <person name="Widhalm J.R."/>
            <person name="Wisecaver J.H."/>
        </authorList>
    </citation>
    <scope>NUCLEOTIDE SEQUENCE</scope>
    <source>
        <strain evidence="1">ECLA1</strain>
    </source>
</reference>
<dbReference type="EMBL" id="JAWDGP010000265">
    <property type="protein sequence ID" value="KAK3802096.1"/>
    <property type="molecule type" value="Genomic_DNA"/>
</dbReference>
<evidence type="ECO:0000313" key="2">
    <source>
        <dbReference type="Proteomes" id="UP001283361"/>
    </source>
</evidence>
<comment type="caution">
    <text evidence="1">The sequence shown here is derived from an EMBL/GenBank/DDBJ whole genome shotgun (WGS) entry which is preliminary data.</text>
</comment>
<organism evidence="1 2">
    <name type="scientific">Elysia crispata</name>
    <name type="common">lettuce slug</name>
    <dbReference type="NCBI Taxonomy" id="231223"/>
    <lineage>
        <taxon>Eukaryota</taxon>
        <taxon>Metazoa</taxon>
        <taxon>Spiralia</taxon>
        <taxon>Lophotrochozoa</taxon>
        <taxon>Mollusca</taxon>
        <taxon>Gastropoda</taxon>
        <taxon>Heterobranchia</taxon>
        <taxon>Euthyneura</taxon>
        <taxon>Panpulmonata</taxon>
        <taxon>Sacoglossa</taxon>
        <taxon>Placobranchoidea</taxon>
        <taxon>Plakobranchidae</taxon>
        <taxon>Elysia</taxon>
    </lineage>
</organism>
<proteinExistence type="predicted"/>
<keyword evidence="2" id="KW-1185">Reference proteome</keyword>
<protein>
    <submittedName>
        <fullName evidence="1">Uncharacterized protein</fullName>
    </submittedName>
</protein>
<accession>A0AAE1EC54</accession>
<dbReference type="AlphaFoldDB" id="A0AAE1EC54"/>